<name>A0A6S6PPQ3_ACEAC</name>
<feature type="region of interest" description="Disordered" evidence="1">
    <location>
        <begin position="1"/>
        <end position="20"/>
    </location>
</feature>
<organism evidence="2 3">
    <name type="scientific">Acetobacter aceti</name>
    <dbReference type="NCBI Taxonomy" id="435"/>
    <lineage>
        <taxon>Bacteria</taxon>
        <taxon>Pseudomonadati</taxon>
        <taxon>Pseudomonadota</taxon>
        <taxon>Alphaproteobacteria</taxon>
        <taxon>Acetobacterales</taxon>
        <taxon>Acetobacteraceae</taxon>
        <taxon>Acetobacter</taxon>
        <taxon>Acetobacter subgen. Acetobacter</taxon>
    </lineage>
</organism>
<evidence type="ECO:0000256" key="1">
    <source>
        <dbReference type="SAM" id="MobiDB-lite"/>
    </source>
</evidence>
<proteinExistence type="predicted"/>
<evidence type="ECO:0000313" key="3">
    <source>
        <dbReference type="Proteomes" id="UP000515220"/>
    </source>
</evidence>
<accession>A0A6S6PPQ3</accession>
<dbReference type="EMBL" id="AP023326">
    <property type="protein sequence ID" value="BCI68661.1"/>
    <property type="molecule type" value="Genomic_DNA"/>
</dbReference>
<dbReference type="AlphaFoldDB" id="A0A6S6PPQ3"/>
<gene>
    <name evidence="2" type="ORF">AAJCM20276_32850</name>
</gene>
<sequence>MGEAVRQQENPAGAQPVDPGVSCPGDYIIGFECCVRSGTLDALEEETGGRDGPVSRFKALFIQSL</sequence>
<dbReference type="RefSeq" id="WP_010668042.1">
    <property type="nucleotide sequence ID" value="NZ_AP023326.1"/>
</dbReference>
<reference evidence="2 3" key="1">
    <citation type="submission" date="2020-07" db="EMBL/GenBank/DDBJ databases">
        <title>Complete Genome Sequence of an acetic acid bacterium, Acetobacter aceti JCM20276.</title>
        <authorList>
            <person name="Hirose Y."/>
            <person name="Mihara H."/>
        </authorList>
    </citation>
    <scope>NUCLEOTIDE SEQUENCE [LARGE SCALE GENOMIC DNA]</scope>
    <source>
        <strain evidence="2 3">JCM20276</strain>
    </source>
</reference>
<protein>
    <submittedName>
        <fullName evidence="2">Uncharacterized protein</fullName>
    </submittedName>
</protein>
<dbReference type="Proteomes" id="UP000515220">
    <property type="component" value="Chromosome"/>
</dbReference>
<evidence type="ECO:0000313" key="2">
    <source>
        <dbReference type="EMBL" id="BCI68661.1"/>
    </source>
</evidence>